<organism evidence="3 4">
    <name type="scientific">Hypocrea atroviridis (strain ATCC 20476 / IMI 206040)</name>
    <name type="common">Trichoderma atroviride</name>
    <dbReference type="NCBI Taxonomy" id="452589"/>
    <lineage>
        <taxon>Eukaryota</taxon>
        <taxon>Fungi</taxon>
        <taxon>Dikarya</taxon>
        <taxon>Ascomycota</taxon>
        <taxon>Pezizomycotina</taxon>
        <taxon>Sordariomycetes</taxon>
        <taxon>Hypocreomycetidae</taxon>
        <taxon>Hypocreales</taxon>
        <taxon>Hypocreaceae</taxon>
        <taxon>Trichoderma</taxon>
    </lineage>
</organism>
<dbReference type="PROSITE" id="PS51257">
    <property type="entry name" value="PROKAR_LIPOPROTEIN"/>
    <property type="match status" value="1"/>
</dbReference>
<proteinExistence type="predicted"/>
<dbReference type="SMART" id="SM00248">
    <property type="entry name" value="ANK"/>
    <property type="match status" value="4"/>
</dbReference>
<dbReference type="Gene3D" id="1.20.58.340">
    <property type="entry name" value="Magnesium transport protein CorA, transmembrane region"/>
    <property type="match status" value="1"/>
</dbReference>
<evidence type="ECO:0000313" key="3">
    <source>
        <dbReference type="EMBL" id="EHK48852.1"/>
    </source>
</evidence>
<feature type="non-terminal residue" evidence="3">
    <location>
        <position position="1220"/>
    </location>
</feature>
<keyword evidence="2" id="KW-0812">Transmembrane</keyword>
<dbReference type="InterPro" id="IPR036770">
    <property type="entry name" value="Ankyrin_rpt-contain_sf"/>
</dbReference>
<reference evidence="3 4" key="1">
    <citation type="journal article" date="2011" name="Genome Biol.">
        <title>Comparative genome sequence analysis underscores mycoparasitism as the ancestral life style of Trichoderma.</title>
        <authorList>
            <person name="Kubicek C.P."/>
            <person name="Herrera-Estrella A."/>
            <person name="Seidl-Seiboth V."/>
            <person name="Martinez D.A."/>
            <person name="Druzhinina I.S."/>
            <person name="Thon M."/>
            <person name="Zeilinger S."/>
            <person name="Casas-Flores S."/>
            <person name="Horwitz B.A."/>
            <person name="Mukherjee P.K."/>
            <person name="Mukherjee M."/>
            <person name="Kredics L."/>
            <person name="Alcaraz L.D."/>
            <person name="Aerts A."/>
            <person name="Antal Z."/>
            <person name="Atanasova L."/>
            <person name="Cervantes-Badillo M.G."/>
            <person name="Challacombe J."/>
            <person name="Chertkov O."/>
            <person name="McCluskey K."/>
            <person name="Coulpier F."/>
            <person name="Deshpande N."/>
            <person name="von Doehren H."/>
            <person name="Ebbole D.J."/>
            <person name="Esquivel-Naranjo E.U."/>
            <person name="Fekete E."/>
            <person name="Flipphi M."/>
            <person name="Glaser F."/>
            <person name="Gomez-Rodriguez E.Y."/>
            <person name="Gruber S."/>
            <person name="Han C."/>
            <person name="Henrissat B."/>
            <person name="Hermosa R."/>
            <person name="Hernandez-Onate M."/>
            <person name="Karaffa L."/>
            <person name="Kosti I."/>
            <person name="Le Crom S."/>
            <person name="Lindquist E."/>
            <person name="Lucas S."/>
            <person name="Luebeck M."/>
            <person name="Luebeck P.S."/>
            <person name="Margeot A."/>
            <person name="Metz B."/>
            <person name="Misra M."/>
            <person name="Nevalainen H."/>
            <person name="Omann M."/>
            <person name="Packer N."/>
            <person name="Perrone G."/>
            <person name="Uresti-Rivera E.E."/>
            <person name="Salamov A."/>
            <person name="Schmoll M."/>
            <person name="Seiboth B."/>
            <person name="Shapiro H."/>
            <person name="Sukno S."/>
            <person name="Tamayo-Ramos J.A."/>
            <person name="Tisch D."/>
            <person name="Wiest A."/>
            <person name="Wilkinson H.H."/>
            <person name="Zhang M."/>
            <person name="Coutinho P.M."/>
            <person name="Kenerley C.M."/>
            <person name="Monte E."/>
            <person name="Baker S.E."/>
            <person name="Grigoriev I.V."/>
        </authorList>
    </citation>
    <scope>NUCLEOTIDE SEQUENCE [LARGE SCALE GENOMIC DNA]</scope>
    <source>
        <strain evidence="4">ATCC 20476 / IMI 206040</strain>
    </source>
</reference>
<feature type="region of interest" description="Disordered" evidence="1">
    <location>
        <begin position="624"/>
        <end position="661"/>
    </location>
</feature>
<feature type="transmembrane region" description="Helical" evidence="2">
    <location>
        <begin position="1181"/>
        <end position="1203"/>
    </location>
</feature>
<dbReference type="eggNOG" id="KOG4177">
    <property type="taxonomic scope" value="Eukaryota"/>
</dbReference>
<evidence type="ECO:0000256" key="1">
    <source>
        <dbReference type="SAM" id="MobiDB-lite"/>
    </source>
</evidence>
<dbReference type="SUPFAM" id="SSF48403">
    <property type="entry name" value="Ankyrin repeat"/>
    <property type="match status" value="1"/>
</dbReference>
<dbReference type="HOGENOM" id="CLU_276488_0_0_1"/>
<evidence type="ECO:0000313" key="4">
    <source>
        <dbReference type="Proteomes" id="UP000005426"/>
    </source>
</evidence>
<dbReference type="Pfam" id="PF12796">
    <property type="entry name" value="Ank_2"/>
    <property type="match status" value="1"/>
</dbReference>
<sequence>MGTRPVHIYAPPSLTSCIDIVNRATAPYHNERPTRGAIISFDFKYPSSIFFVEKETEPKFDLNFTIQIEDEYHGPVEIQAVEVNHFNLDNNIAELLNESKKFPTFEIERLPENRVRAQIHSLDDYCNWGDNNVRFVVLSNVYPSNIDVSISLLTRDGTHQLRGAFTGASRPYMASWPNEEKLHELLSWSAGLGYVELFKAYLDQAPLGLEKEDAFGMTPFSWAAQSGCASVVRVALQQAGSIYARRSTARGPAPLEAAARSKNKDIFESFLKWLKYLESPVAIDKPPEPNEIPEHGSSLADDDIEGEIHSAIRNKQTFTTQRLVEILYKLQGGRDEKKWLANRIVEAAEKGDLYLVQALRSCGAEVNCENEGSVTPLMGAINNKNNTKVAEYLILQGAEDDDDSSALKRAVKTGQHRTIRALLQVKIQMEEGLKKRLQDIASKKQDSTTLMLLRLEKGTEKLAAPKDLDQEVDKLFGATVVEFSEHQSPKFTELTVNALLQESEDLFDLNDKSNFKWFHLPANNMKWVEALMGKIYYEDPSLAYKVLDPKRWIKRQHEGANGSSHARFMMSACHDFQEAFANKKKNAGEKEDRHVVLFVSTMDDWMPYLHWDDEVAMQKRSELLEPPPKTSTSKTAANVPSTSSTTPPLPTTETQNEPHESILRRESMLIEKYLLSELDHDKNSRHLLHVRRTLDQSLYHNLKDTKIRDADQTVRRYQKILNKDKNPDEVVPFTVIMVDQLWLWILLGPSGKAQAVVTCFPSRDWLDVNASSSKILDPQRTTDVLQTTKSYIQQRPDAVKTPYDLAGVIASRCSRALLDHSTDMLDFTEVYENSISYIMNEEVVLFNTFNYLMQTRTGAIEEHQAGNQLKKNASQSKIDSRLAMEIIKKIDTLSSNPEIIEEMKECCREYRKYARLTEIPNENEIKGLKEKLANDEARLTRLLAKFGRFFVLDITREIFLLRQIKDIQDELGMMGKVFAEQKEVIEAMDRIIRAMIRPKLDPNDNRKTRPPNTEINPRRSLINLNPQRERNDSIHNFFFQYRQSNTDGSDLIDESSSIDEDEDSIAYGPLGHPSRDAQKKEDFMKQAQSIIWHVRHQKHNLPLRTVDRFANLVEKMNERAKNANKAVSQLSFSLHHLFLNLTNLVDLKQKQSNMIDTRTTRLQAEESHKMALESEKQSRTLMVFTFVTIFFLPLSFIAAFFAIPVEEFNNITLDFVSMIT</sequence>
<feature type="compositionally biased region" description="Low complexity" evidence="1">
    <location>
        <begin position="640"/>
        <end position="654"/>
    </location>
</feature>
<gene>
    <name evidence="3" type="ORF">TRIATDRAFT_395</name>
</gene>
<dbReference type="Gene3D" id="1.25.40.20">
    <property type="entry name" value="Ankyrin repeat-containing domain"/>
    <property type="match status" value="1"/>
</dbReference>
<name>G9NLN9_HYPAI</name>
<keyword evidence="4" id="KW-1185">Reference proteome</keyword>
<feature type="compositionally biased region" description="Polar residues" evidence="1">
    <location>
        <begin position="630"/>
        <end position="639"/>
    </location>
</feature>
<dbReference type="OrthoDB" id="4898535at2759"/>
<keyword evidence="2" id="KW-0472">Membrane</keyword>
<dbReference type="InterPro" id="IPR002110">
    <property type="entry name" value="Ankyrin_rpt"/>
</dbReference>
<dbReference type="InterPro" id="IPR050829">
    <property type="entry name" value="CorA_MIT"/>
</dbReference>
<keyword evidence="2" id="KW-1133">Transmembrane helix</keyword>
<dbReference type="AlphaFoldDB" id="G9NLN9"/>
<comment type="caution">
    <text evidence="3">The sequence shown here is derived from an EMBL/GenBank/DDBJ whole genome shotgun (WGS) entry which is preliminary data.</text>
</comment>
<dbReference type="PANTHER" id="PTHR47685">
    <property type="entry name" value="MAGNESIUM TRANSPORT PROTEIN CORA"/>
    <property type="match status" value="1"/>
</dbReference>
<dbReference type="PANTHER" id="PTHR47685:SF1">
    <property type="entry name" value="MAGNESIUM TRANSPORT PROTEIN CORA"/>
    <property type="match status" value="1"/>
</dbReference>
<dbReference type="STRING" id="452589.G9NLN9"/>
<accession>G9NLN9</accession>
<evidence type="ECO:0000256" key="2">
    <source>
        <dbReference type="SAM" id="Phobius"/>
    </source>
</evidence>
<dbReference type="EMBL" id="ABDG02000018">
    <property type="protein sequence ID" value="EHK48852.1"/>
    <property type="molecule type" value="Genomic_DNA"/>
</dbReference>
<protein>
    <submittedName>
        <fullName evidence="3">Ankyrin repeat protein</fullName>
    </submittedName>
</protein>
<dbReference type="Proteomes" id="UP000005426">
    <property type="component" value="Unassembled WGS sequence"/>
</dbReference>